<dbReference type="OrthoDB" id="1113003at2"/>
<accession>A0A5C6S853</accession>
<dbReference type="AlphaFoldDB" id="A0A5C6S853"/>
<keyword evidence="3" id="KW-1185">Reference proteome</keyword>
<dbReference type="GO" id="GO:0016740">
    <property type="term" value="F:transferase activity"/>
    <property type="evidence" value="ECO:0007669"/>
    <property type="project" value="UniProtKB-KW"/>
</dbReference>
<reference evidence="2 3" key="1">
    <citation type="submission" date="2019-08" db="EMBL/GenBank/DDBJ databases">
        <title>Genome of Phaeodactylibacter luteus.</title>
        <authorList>
            <person name="Bowman J.P."/>
        </authorList>
    </citation>
    <scope>NUCLEOTIDE SEQUENCE [LARGE SCALE GENOMIC DNA]</scope>
    <source>
        <strain evidence="2 3">KCTC 42180</strain>
    </source>
</reference>
<dbReference type="RefSeq" id="WP_147165473.1">
    <property type="nucleotide sequence ID" value="NZ_VOOR01000001.1"/>
</dbReference>
<dbReference type="Pfam" id="PF13480">
    <property type="entry name" value="Acetyltransf_6"/>
    <property type="match status" value="1"/>
</dbReference>
<evidence type="ECO:0000313" key="3">
    <source>
        <dbReference type="Proteomes" id="UP000321580"/>
    </source>
</evidence>
<name>A0A5C6S853_9BACT</name>
<protein>
    <submittedName>
        <fullName evidence="2">GNAT family N-acetyltransferase</fullName>
    </submittedName>
</protein>
<keyword evidence="2" id="KW-0808">Transferase</keyword>
<dbReference type="SUPFAM" id="SSF55729">
    <property type="entry name" value="Acyl-CoA N-acyltransferases (Nat)"/>
    <property type="match status" value="1"/>
</dbReference>
<gene>
    <name evidence="2" type="ORF">FRY97_00615</name>
</gene>
<evidence type="ECO:0000313" key="2">
    <source>
        <dbReference type="EMBL" id="TXB70241.1"/>
    </source>
</evidence>
<dbReference type="EMBL" id="VOOR01000001">
    <property type="protein sequence ID" value="TXB70241.1"/>
    <property type="molecule type" value="Genomic_DNA"/>
</dbReference>
<sequence length="317" mass="34943">MKEGAPMAYEAFCAAANVPAFNQPWWLDAVCGVGGWGAVVSSNHKEDAFAAWPYCKKSKWGLNLLLTAPLTPYMGIWRSPGYEDMPPAHQFTFDRQAMPGLAKGLPPHAAQIQKLSPATWNWMPLSWEGYQAQLRYHFLVEGLSDEAGRYRQLNRSVKSAIKQGDKQLVLERPASVSALAGLIAYTFDRQGLQAPVTTEVLSRMAGAVADHGTGQLLLARHKDGTLHSGVYILHTQGISYAISAGNGPGSRASGAFPWLMWQAFRESAPYSHTFNFCGSTMPNVAPLLNGFRARQVPYFEVYRARLPRATPLLQYLI</sequence>
<proteinExistence type="predicted"/>
<comment type="caution">
    <text evidence="2">The sequence shown here is derived from an EMBL/GenBank/DDBJ whole genome shotgun (WGS) entry which is preliminary data.</text>
</comment>
<evidence type="ECO:0000259" key="1">
    <source>
        <dbReference type="Pfam" id="PF13480"/>
    </source>
</evidence>
<organism evidence="2 3">
    <name type="scientific">Phaeodactylibacter luteus</name>
    <dbReference type="NCBI Taxonomy" id="1564516"/>
    <lineage>
        <taxon>Bacteria</taxon>
        <taxon>Pseudomonadati</taxon>
        <taxon>Bacteroidota</taxon>
        <taxon>Saprospiria</taxon>
        <taxon>Saprospirales</taxon>
        <taxon>Haliscomenobacteraceae</taxon>
        <taxon>Phaeodactylibacter</taxon>
    </lineage>
</organism>
<dbReference type="Proteomes" id="UP000321580">
    <property type="component" value="Unassembled WGS sequence"/>
</dbReference>
<dbReference type="InterPro" id="IPR016181">
    <property type="entry name" value="Acyl_CoA_acyltransferase"/>
</dbReference>
<dbReference type="Gene3D" id="3.40.630.30">
    <property type="match status" value="1"/>
</dbReference>
<feature type="domain" description="BioF2-like acetyltransferase" evidence="1">
    <location>
        <begin position="150"/>
        <end position="268"/>
    </location>
</feature>
<dbReference type="InterPro" id="IPR038740">
    <property type="entry name" value="BioF2-like_GNAT_dom"/>
</dbReference>